<evidence type="ECO:0000256" key="5">
    <source>
        <dbReference type="SAM" id="MobiDB-lite"/>
    </source>
</evidence>
<reference evidence="7 8" key="1">
    <citation type="journal article" date="2020" name="ISME J.">
        <title>Uncovering the hidden diversity of litter-decomposition mechanisms in mushroom-forming fungi.</title>
        <authorList>
            <person name="Floudas D."/>
            <person name="Bentzer J."/>
            <person name="Ahren D."/>
            <person name="Johansson T."/>
            <person name="Persson P."/>
            <person name="Tunlid A."/>
        </authorList>
    </citation>
    <scope>NUCLEOTIDE SEQUENCE [LARGE SCALE GENOMIC DNA]</scope>
    <source>
        <strain evidence="7 8">CBS 101986</strain>
    </source>
</reference>
<keyword evidence="3" id="KW-0446">Lipid-binding</keyword>
<protein>
    <recommendedName>
        <fullName evidence="6">ACB domain-containing protein</fullName>
    </recommendedName>
</protein>
<name>A0A8H5AVU0_9AGAR</name>
<evidence type="ECO:0000313" key="7">
    <source>
        <dbReference type="EMBL" id="KAF5311914.1"/>
    </source>
</evidence>
<organism evidence="7 8">
    <name type="scientific">Psilocybe cf. subviscida</name>
    <dbReference type="NCBI Taxonomy" id="2480587"/>
    <lineage>
        <taxon>Eukaryota</taxon>
        <taxon>Fungi</taxon>
        <taxon>Dikarya</taxon>
        <taxon>Basidiomycota</taxon>
        <taxon>Agaricomycotina</taxon>
        <taxon>Agaricomycetes</taxon>
        <taxon>Agaricomycetidae</taxon>
        <taxon>Agaricales</taxon>
        <taxon>Agaricineae</taxon>
        <taxon>Strophariaceae</taxon>
        <taxon>Psilocybe</taxon>
    </lineage>
</organism>
<accession>A0A8H5AVU0</accession>
<dbReference type="Pfam" id="PF12796">
    <property type="entry name" value="Ank_2"/>
    <property type="match status" value="1"/>
</dbReference>
<dbReference type="InterPro" id="IPR002110">
    <property type="entry name" value="Ankyrin_rpt"/>
</dbReference>
<keyword evidence="2 4" id="KW-0040">ANK repeat</keyword>
<dbReference type="InterPro" id="IPR014352">
    <property type="entry name" value="FERM/acyl-CoA-bd_prot_sf"/>
</dbReference>
<dbReference type="GO" id="GO:0000062">
    <property type="term" value="F:fatty-acyl-CoA binding"/>
    <property type="evidence" value="ECO:0007669"/>
    <property type="project" value="InterPro"/>
</dbReference>
<proteinExistence type="predicted"/>
<dbReference type="Gene3D" id="1.25.40.20">
    <property type="entry name" value="Ankyrin repeat-containing domain"/>
    <property type="match status" value="1"/>
</dbReference>
<keyword evidence="1" id="KW-0677">Repeat</keyword>
<feature type="region of interest" description="Disordered" evidence="5">
    <location>
        <begin position="100"/>
        <end position="145"/>
    </location>
</feature>
<dbReference type="OrthoDB" id="341259at2759"/>
<dbReference type="Gene3D" id="1.20.80.10">
    <property type="match status" value="1"/>
</dbReference>
<dbReference type="InterPro" id="IPR000582">
    <property type="entry name" value="Acyl-CoA-binding_protein"/>
</dbReference>
<dbReference type="SMART" id="SM00248">
    <property type="entry name" value="ANK"/>
    <property type="match status" value="1"/>
</dbReference>
<gene>
    <name evidence="7" type="ORF">D9619_003422</name>
</gene>
<dbReference type="PANTHER" id="PTHR24119">
    <property type="entry name" value="ACYL-COA-BINDING DOMAIN-CONTAINING PROTEIN 6"/>
    <property type="match status" value="1"/>
</dbReference>
<dbReference type="Proteomes" id="UP000567179">
    <property type="component" value="Unassembled WGS sequence"/>
</dbReference>
<evidence type="ECO:0000256" key="3">
    <source>
        <dbReference type="ARBA" id="ARBA00023121"/>
    </source>
</evidence>
<dbReference type="SUPFAM" id="SSF47027">
    <property type="entry name" value="Acyl-CoA binding protein"/>
    <property type="match status" value="1"/>
</dbReference>
<evidence type="ECO:0000259" key="6">
    <source>
        <dbReference type="PROSITE" id="PS51228"/>
    </source>
</evidence>
<comment type="caution">
    <text evidence="7">The sequence shown here is derived from an EMBL/GenBank/DDBJ whole genome shotgun (WGS) entry which is preliminary data.</text>
</comment>
<evidence type="ECO:0000256" key="4">
    <source>
        <dbReference type="PROSITE-ProRule" id="PRU00023"/>
    </source>
</evidence>
<dbReference type="AlphaFoldDB" id="A0A8H5AVU0"/>
<dbReference type="PROSITE" id="PS51228">
    <property type="entry name" value="ACB_2"/>
    <property type="match status" value="1"/>
</dbReference>
<dbReference type="EMBL" id="JAACJJ010000056">
    <property type="protein sequence ID" value="KAF5311914.1"/>
    <property type="molecule type" value="Genomic_DNA"/>
</dbReference>
<keyword evidence="8" id="KW-1185">Reference proteome</keyword>
<dbReference type="SUPFAM" id="SSF48403">
    <property type="entry name" value="Ankyrin repeat"/>
    <property type="match status" value="1"/>
</dbReference>
<sequence length="245" mass="26045">MSNPQPSSDFHNAANYLSSASSLAKVSTTIKLELYGLFKYLTSSRAPSTSRPSIFDMTGRAKWDAWAGAGKKYESAYDVEQRYLEIAKSLGWTGETVIQDVAQPPPKPQAASGSSTADEDGIWDSDSQGSSSSSGGGAGMGVHVSSMEAPTDTHDLTLHGLALANDTTGISTLLREHPETDLNARDEFGYAPIHLACDRGNAQVVKLLLERGADSSIKDPDDLSPLELSKEAGHVEIVKLLESSS</sequence>
<evidence type="ECO:0000256" key="2">
    <source>
        <dbReference type="ARBA" id="ARBA00023043"/>
    </source>
</evidence>
<dbReference type="PROSITE" id="PS50297">
    <property type="entry name" value="ANK_REP_REGION"/>
    <property type="match status" value="1"/>
</dbReference>
<dbReference type="InterPro" id="IPR035984">
    <property type="entry name" value="Acyl-CoA-binding_sf"/>
</dbReference>
<dbReference type="PROSITE" id="PS50088">
    <property type="entry name" value="ANK_REPEAT"/>
    <property type="match status" value="1"/>
</dbReference>
<evidence type="ECO:0000313" key="8">
    <source>
        <dbReference type="Proteomes" id="UP000567179"/>
    </source>
</evidence>
<evidence type="ECO:0000256" key="1">
    <source>
        <dbReference type="ARBA" id="ARBA00022737"/>
    </source>
</evidence>
<dbReference type="PANTHER" id="PTHR24119:SF0">
    <property type="entry name" value="ACYL-COA-BINDING DOMAIN-CONTAINING PROTEIN 6"/>
    <property type="match status" value="1"/>
</dbReference>
<dbReference type="InterPro" id="IPR036770">
    <property type="entry name" value="Ankyrin_rpt-contain_sf"/>
</dbReference>
<feature type="repeat" description="ANK" evidence="4">
    <location>
        <begin position="188"/>
        <end position="220"/>
    </location>
</feature>
<dbReference type="PRINTS" id="PR00689">
    <property type="entry name" value="ACOABINDINGP"/>
</dbReference>
<feature type="domain" description="ACB" evidence="6">
    <location>
        <begin position="6"/>
        <end position="96"/>
    </location>
</feature>
<dbReference type="Pfam" id="PF00887">
    <property type="entry name" value="ACBP"/>
    <property type="match status" value="1"/>
</dbReference>